<organism evidence="13 14">
    <name type="scientific">Barnesiella viscericola</name>
    <dbReference type="NCBI Taxonomy" id="397865"/>
    <lineage>
        <taxon>Bacteria</taxon>
        <taxon>Pseudomonadati</taxon>
        <taxon>Bacteroidota</taxon>
        <taxon>Bacteroidia</taxon>
        <taxon>Bacteroidales</taxon>
        <taxon>Barnesiellaceae</taxon>
        <taxon>Barnesiella</taxon>
    </lineage>
</organism>
<comment type="similarity">
    <text evidence="2">Belongs to the Fur family.</text>
</comment>
<accession>A0A921MSD7</accession>
<dbReference type="PANTHER" id="PTHR33202">
    <property type="entry name" value="ZINC UPTAKE REGULATION PROTEIN"/>
    <property type="match status" value="1"/>
</dbReference>
<dbReference type="GO" id="GO:0000976">
    <property type="term" value="F:transcription cis-regulatory region binding"/>
    <property type="evidence" value="ECO:0007669"/>
    <property type="project" value="TreeGrafter"/>
</dbReference>
<evidence type="ECO:0000256" key="12">
    <source>
        <dbReference type="PIRSR" id="PIRSR602481-1"/>
    </source>
</evidence>
<feature type="binding site" evidence="12">
    <location>
        <position position="102"/>
    </location>
    <ligand>
        <name>Zn(2+)</name>
        <dbReference type="ChEBI" id="CHEBI:29105"/>
    </ligand>
</feature>
<evidence type="ECO:0000256" key="2">
    <source>
        <dbReference type="ARBA" id="ARBA00007957"/>
    </source>
</evidence>
<dbReference type="GO" id="GO:0005829">
    <property type="term" value="C:cytosol"/>
    <property type="evidence" value="ECO:0007669"/>
    <property type="project" value="TreeGrafter"/>
</dbReference>
<dbReference type="Proteomes" id="UP000757103">
    <property type="component" value="Unassembled WGS sequence"/>
</dbReference>
<keyword evidence="9" id="KW-0805">Transcription regulation</keyword>
<dbReference type="InterPro" id="IPR036390">
    <property type="entry name" value="WH_DNA-bd_sf"/>
</dbReference>
<evidence type="ECO:0000256" key="7">
    <source>
        <dbReference type="ARBA" id="ARBA00022723"/>
    </source>
</evidence>
<reference evidence="13" key="1">
    <citation type="journal article" date="2021" name="PeerJ">
        <title>Extensive microbial diversity within the chicken gut microbiome revealed by metagenomics and culture.</title>
        <authorList>
            <person name="Gilroy R."/>
            <person name="Ravi A."/>
            <person name="Getino M."/>
            <person name="Pursley I."/>
            <person name="Horton D.L."/>
            <person name="Alikhan N.F."/>
            <person name="Baker D."/>
            <person name="Gharbi K."/>
            <person name="Hall N."/>
            <person name="Watson M."/>
            <person name="Adriaenssens E.M."/>
            <person name="Foster-Nyarko E."/>
            <person name="Jarju S."/>
            <person name="Secka A."/>
            <person name="Antonio M."/>
            <person name="Oren A."/>
            <person name="Chaudhuri R.R."/>
            <person name="La Ragione R."/>
            <person name="Hildebrand F."/>
            <person name="Pallen M.J."/>
        </authorList>
    </citation>
    <scope>NUCLEOTIDE SEQUENCE</scope>
    <source>
        <strain evidence="13">CHK121-7720</strain>
    </source>
</reference>
<evidence type="ECO:0000256" key="4">
    <source>
        <dbReference type="ARBA" id="ARBA00020910"/>
    </source>
</evidence>
<name>A0A921MSD7_9BACT</name>
<dbReference type="GO" id="GO:1900376">
    <property type="term" value="P:regulation of secondary metabolite biosynthetic process"/>
    <property type="evidence" value="ECO:0007669"/>
    <property type="project" value="TreeGrafter"/>
</dbReference>
<evidence type="ECO:0000313" key="13">
    <source>
        <dbReference type="EMBL" id="HJG89236.1"/>
    </source>
</evidence>
<dbReference type="SUPFAM" id="SSF46785">
    <property type="entry name" value="Winged helix' DNA-binding domain"/>
    <property type="match status" value="1"/>
</dbReference>
<feature type="binding site" evidence="12">
    <location>
        <position position="144"/>
    </location>
    <ligand>
        <name>Zn(2+)</name>
        <dbReference type="ChEBI" id="CHEBI:29105"/>
    </ligand>
</feature>
<keyword evidence="7 12" id="KW-0479">Metal-binding</keyword>
<evidence type="ECO:0000256" key="9">
    <source>
        <dbReference type="ARBA" id="ARBA00023015"/>
    </source>
</evidence>
<evidence type="ECO:0000256" key="11">
    <source>
        <dbReference type="ARBA" id="ARBA00023163"/>
    </source>
</evidence>
<evidence type="ECO:0000256" key="5">
    <source>
        <dbReference type="ARBA" id="ARBA00022490"/>
    </source>
</evidence>
<dbReference type="Gene3D" id="1.10.10.10">
    <property type="entry name" value="Winged helix-like DNA-binding domain superfamily/Winged helix DNA-binding domain"/>
    <property type="match status" value="1"/>
</dbReference>
<reference evidence="13" key="2">
    <citation type="submission" date="2021-09" db="EMBL/GenBank/DDBJ databases">
        <authorList>
            <person name="Gilroy R."/>
        </authorList>
    </citation>
    <scope>NUCLEOTIDE SEQUENCE</scope>
    <source>
        <strain evidence="13">CHK121-7720</strain>
    </source>
</reference>
<dbReference type="GO" id="GO:0003700">
    <property type="term" value="F:DNA-binding transcription factor activity"/>
    <property type="evidence" value="ECO:0007669"/>
    <property type="project" value="InterPro"/>
</dbReference>
<keyword evidence="8 12" id="KW-0862">Zinc</keyword>
<keyword evidence="6" id="KW-0678">Repressor</keyword>
<comment type="cofactor">
    <cofactor evidence="12">
        <name>Zn(2+)</name>
        <dbReference type="ChEBI" id="CHEBI:29105"/>
    </cofactor>
    <text evidence="12">Binds 1 zinc ion per subunit.</text>
</comment>
<evidence type="ECO:0000256" key="3">
    <source>
        <dbReference type="ARBA" id="ARBA00011738"/>
    </source>
</evidence>
<evidence type="ECO:0000256" key="8">
    <source>
        <dbReference type="ARBA" id="ARBA00022833"/>
    </source>
</evidence>
<keyword evidence="10" id="KW-0238">DNA-binding</keyword>
<evidence type="ECO:0000313" key="14">
    <source>
        <dbReference type="Proteomes" id="UP000757103"/>
    </source>
</evidence>
<keyword evidence="11" id="KW-0804">Transcription</keyword>
<dbReference type="InterPro" id="IPR036388">
    <property type="entry name" value="WH-like_DNA-bd_sf"/>
</dbReference>
<dbReference type="InterPro" id="IPR002481">
    <property type="entry name" value="FUR"/>
</dbReference>
<dbReference type="Pfam" id="PF01475">
    <property type="entry name" value="FUR"/>
    <property type="match status" value="1"/>
</dbReference>
<dbReference type="GO" id="GO:0045892">
    <property type="term" value="P:negative regulation of DNA-templated transcription"/>
    <property type="evidence" value="ECO:0007669"/>
    <property type="project" value="TreeGrafter"/>
</dbReference>
<gene>
    <name evidence="13" type="ORF">K8U91_07180</name>
</gene>
<protein>
    <recommendedName>
        <fullName evidence="4">Ferric uptake regulation protein</fullName>
    </recommendedName>
</protein>
<dbReference type="PANTHER" id="PTHR33202:SF2">
    <property type="entry name" value="FERRIC UPTAKE REGULATION PROTEIN"/>
    <property type="match status" value="1"/>
</dbReference>
<feature type="binding site" evidence="12">
    <location>
        <position position="105"/>
    </location>
    <ligand>
        <name>Zn(2+)</name>
        <dbReference type="ChEBI" id="CHEBI:29105"/>
    </ligand>
</feature>
<feature type="binding site" evidence="12">
    <location>
        <position position="141"/>
    </location>
    <ligand>
        <name>Zn(2+)</name>
        <dbReference type="ChEBI" id="CHEBI:29105"/>
    </ligand>
</feature>
<dbReference type="EMBL" id="DYUD01000023">
    <property type="protein sequence ID" value="HJG89236.1"/>
    <property type="molecule type" value="Genomic_DNA"/>
</dbReference>
<dbReference type="GO" id="GO:0008270">
    <property type="term" value="F:zinc ion binding"/>
    <property type="evidence" value="ECO:0007669"/>
    <property type="project" value="TreeGrafter"/>
</dbReference>
<comment type="caution">
    <text evidence="13">The sequence shown here is derived from an EMBL/GenBank/DDBJ whole genome shotgun (WGS) entry which is preliminary data.</text>
</comment>
<dbReference type="Gene3D" id="3.30.1490.190">
    <property type="match status" value="1"/>
</dbReference>
<comment type="subunit">
    <text evidence="3">Homodimer.</text>
</comment>
<dbReference type="RefSeq" id="WP_273306269.1">
    <property type="nucleotide sequence ID" value="NZ_DYUD01000023.1"/>
</dbReference>
<proteinExistence type="inferred from homology"/>
<evidence type="ECO:0000256" key="10">
    <source>
        <dbReference type="ARBA" id="ARBA00023125"/>
    </source>
</evidence>
<sequence length="156" mass="18459">MPEEKSKETVKQLFIQFLEARKLRKTPERFAILEKIYTTTQHFDVESLHEAMIENGYRVSKATVYNTIDLLLEANLVRKHQFGGNLAQYERVYNTNHHHLICVKCGKVREVKDLDLMSALNTRKFNKFTTSYYTLYVYGVCSRCNRKKTKDKNEKK</sequence>
<dbReference type="AlphaFoldDB" id="A0A921MSD7"/>
<evidence type="ECO:0000256" key="6">
    <source>
        <dbReference type="ARBA" id="ARBA00022491"/>
    </source>
</evidence>
<dbReference type="InterPro" id="IPR043135">
    <property type="entry name" value="Fur_C"/>
</dbReference>
<dbReference type="CDD" id="cd07153">
    <property type="entry name" value="Fur_like"/>
    <property type="match status" value="1"/>
</dbReference>
<evidence type="ECO:0000256" key="1">
    <source>
        <dbReference type="ARBA" id="ARBA00004496"/>
    </source>
</evidence>
<keyword evidence="5" id="KW-0963">Cytoplasm</keyword>
<comment type="subcellular location">
    <subcellularLocation>
        <location evidence="1">Cytoplasm</location>
    </subcellularLocation>
</comment>